<feature type="compositionally biased region" description="Basic and acidic residues" evidence="1">
    <location>
        <begin position="29"/>
        <end position="45"/>
    </location>
</feature>
<feature type="compositionally biased region" description="Polar residues" evidence="1">
    <location>
        <begin position="1"/>
        <end position="16"/>
    </location>
</feature>
<sequence>MSETTDPGIDSSTGPAINTEELGPTAEELTAKQRNLDDVYERETESSEDEDRECKRRKTVDANTLAIMDYSTNRFEEAEKLRDIQRAEKTAASEQRLKLL</sequence>
<keyword evidence="3" id="KW-1185">Reference proteome</keyword>
<dbReference type="GeneID" id="25905974"/>
<dbReference type="EMBL" id="KQ241946">
    <property type="protein sequence ID" value="KNC82243.1"/>
    <property type="molecule type" value="Genomic_DNA"/>
</dbReference>
<gene>
    <name evidence="2" type="ORF">SARC_05470</name>
</gene>
<protein>
    <submittedName>
        <fullName evidence="2">Uncharacterized protein</fullName>
    </submittedName>
</protein>
<evidence type="ECO:0000313" key="2">
    <source>
        <dbReference type="EMBL" id="KNC82243.1"/>
    </source>
</evidence>
<feature type="region of interest" description="Disordered" evidence="1">
    <location>
        <begin position="1"/>
        <end position="61"/>
    </location>
</feature>
<evidence type="ECO:0000256" key="1">
    <source>
        <dbReference type="SAM" id="MobiDB-lite"/>
    </source>
</evidence>
<evidence type="ECO:0000313" key="3">
    <source>
        <dbReference type="Proteomes" id="UP000054560"/>
    </source>
</evidence>
<organism evidence="2 3">
    <name type="scientific">Sphaeroforma arctica JP610</name>
    <dbReference type="NCBI Taxonomy" id="667725"/>
    <lineage>
        <taxon>Eukaryota</taxon>
        <taxon>Ichthyosporea</taxon>
        <taxon>Ichthyophonida</taxon>
        <taxon>Sphaeroforma</taxon>
    </lineage>
</organism>
<reference evidence="2 3" key="1">
    <citation type="submission" date="2011-02" db="EMBL/GenBank/DDBJ databases">
        <title>The Genome Sequence of Sphaeroforma arctica JP610.</title>
        <authorList>
            <consortium name="The Broad Institute Genome Sequencing Platform"/>
            <person name="Russ C."/>
            <person name="Cuomo C."/>
            <person name="Young S.K."/>
            <person name="Zeng Q."/>
            <person name="Gargeya S."/>
            <person name="Alvarado L."/>
            <person name="Berlin A."/>
            <person name="Chapman S.B."/>
            <person name="Chen Z."/>
            <person name="Freedman E."/>
            <person name="Gellesch M."/>
            <person name="Goldberg J."/>
            <person name="Griggs A."/>
            <person name="Gujja S."/>
            <person name="Heilman E."/>
            <person name="Heiman D."/>
            <person name="Howarth C."/>
            <person name="Mehta T."/>
            <person name="Neiman D."/>
            <person name="Pearson M."/>
            <person name="Roberts A."/>
            <person name="Saif S."/>
            <person name="Shea T."/>
            <person name="Shenoy N."/>
            <person name="Sisk P."/>
            <person name="Stolte C."/>
            <person name="Sykes S."/>
            <person name="White J."/>
            <person name="Yandava C."/>
            <person name="Burger G."/>
            <person name="Gray M.W."/>
            <person name="Holland P.W.H."/>
            <person name="King N."/>
            <person name="Lang F.B.F."/>
            <person name="Roger A.J."/>
            <person name="Ruiz-Trillo I."/>
            <person name="Haas B."/>
            <person name="Nusbaum C."/>
            <person name="Birren B."/>
        </authorList>
    </citation>
    <scope>NUCLEOTIDE SEQUENCE [LARGE SCALE GENOMIC DNA]</scope>
    <source>
        <strain evidence="2 3">JP610</strain>
    </source>
</reference>
<accession>A0A0L0G223</accession>
<name>A0A0L0G223_9EUKA</name>
<dbReference type="AlphaFoldDB" id="A0A0L0G223"/>
<dbReference type="RefSeq" id="XP_014156145.1">
    <property type="nucleotide sequence ID" value="XM_014300670.1"/>
</dbReference>
<proteinExistence type="predicted"/>
<dbReference type="Proteomes" id="UP000054560">
    <property type="component" value="Unassembled WGS sequence"/>
</dbReference>